<dbReference type="SMART" id="SM00862">
    <property type="entry name" value="Trans_reg_C"/>
    <property type="match status" value="1"/>
</dbReference>
<evidence type="ECO:0000259" key="8">
    <source>
        <dbReference type="PROSITE" id="PS50110"/>
    </source>
</evidence>
<dbReference type="SUPFAM" id="SSF46894">
    <property type="entry name" value="C-terminal effector domain of the bipartite response regulators"/>
    <property type="match status" value="1"/>
</dbReference>
<dbReference type="PROSITE" id="PS50110">
    <property type="entry name" value="RESPONSE_REGULATORY"/>
    <property type="match status" value="1"/>
</dbReference>
<dbReference type="GO" id="GO:0005829">
    <property type="term" value="C:cytosol"/>
    <property type="evidence" value="ECO:0007669"/>
    <property type="project" value="TreeGrafter"/>
</dbReference>
<proteinExistence type="predicted"/>
<dbReference type="PATRIC" id="fig|1629550.3.peg.1167"/>
<dbReference type="Proteomes" id="UP000034407">
    <property type="component" value="Unassembled WGS sequence"/>
</dbReference>
<dbReference type="Gene3D" id="1.10.10.10">
    <property type="entry name" value="Winged helix-like DNA-binding domain superfamily/Winged helix DNA-binding domain"/>
    <property type="match status" value="1"/>
</dbReference>
<keyword evidence="4" id="KW-0804">Transcription</keyword>
<feature type="domain" description="OmpR/PhoB-type" evidence="9">
    <location>
        <begin position="125"/>
        <end position="226"/>
    </location>
</feature>
<gene>
    <name evidence="10" type="ORF">VN21_08645</name>
</gene>
<evidence type="ECO:0000256" key="7">
    <source>
        <dbReference type="PROSITE-ProRule" id="PRU01091"/>
    </source>
</evidence>
<dbReference type="GO" id="GO:0000976">
    <property type="term" value="F:transcription cis-regulatory region binding"/>
    <property type="evidence" value="ECO:0007669"/>
    <property type="project" value="TreeGrafter"/>
</dbReference>
<dbReference type="PANTHER" id="PTHR48111:SF73">
    <property type="entry name" value="ALKALINE PHOSPHATASE SYNTHESIS TRANSCRIPTIONAL REGULATORY PROTEIN PHOP"/>
    <property type="match status" value="1"/>
</dbReference>
<dbReference type="Pfam" id="PF00072">
    <property type="entry name" value="Response_reg"/>
    <property type="match status" value="1"/>
</dbReference>
<dbReference type="InterPro" id="IPR036388">
    <property type="entry name" value="WH-like_DNA-bd_sf"/>
</dbReference>
<reference evidence="10 11" key="1">
    <citation type="submission" date="2015-04" db="EMBL/GenBank/DDBJ databases">
        <title>Microcin producing Clostridium sp. JC272T.</title>
        <authorList>
            <person name="Jyothsna T."/>
            <person name="Sasikala C."/>
            <person name="Ramana C."/>
        </authorList>
    </citation>
    <scope>NUCLEOTIDE SEQUENCE [LARGE SCALE GENOMIC DNA]</scope>
    <source>
        <strain evidence="10 11">JC272</strain>
    </source>
</reference>
<dbReference type="RefSeq" id="WP_046822890.1">
    <property type="nucleotide sequence ID" value="NZ_LBBT01000184.1"/>
</dbReference>
<evidence type="ECO:0000313" key="10">
    <source>
        <dbReference type="EMBL" id="KKY01484.1"/>
    </source>
</evidence>
<evidence type="ECO:0000256" key="1">
    <source>
        <dbReference type="ARBA" id="ARBA00018672"/>
    </source>
</evidence>
<keyword evidence="3 7" id="KW-0238">DNA-binding</keyword>
<dbReference type="AlphaFoldDB" id="A0A0M3DJ78"/>
<dbReference type="SMART" id="SM00448">
    <property type="entry name" value="REC"/>
    <property type="match status" value="1"/>
</dbReference>
<dbReference type="PANTHER" id="PTHR48111">
    <property type="entry name" value="REGULATOR OF RPOS"/>
    <property type="match status" value="1"/>
</dbReference>
<dbReference type="CDD" id="cd00383">
    <property type="entry name" value="trans_reg_C"/>
    <property type="match status" value="1"/>
</dbReference>
<dbReference type="EMBL" id="LBBT01000184">
    <property type="protein sequence ID" value="KKY01484.1"/>
    <property type="molecule type" value="Genomic_DNA"/>
</dbReference>
<protein>
    <recommendedName>
        <fullName evidence="1">Stage 0 sporulation protein A homolog</fullName>
    </recommendedName>
</protein>
<organism evidence="10 11">
    <name type="scientific">Paraclostridium benzoelyticum</name>
    <dbReference type="NCBI Taxonomy" id="1629550"/>
    <lineage>
        <taxon>Bacteria</taxon>
        <taxon>Bacillati</taxon>
        <taxon>Bacillota</taxon>
        <taxon>Clostridia</taxon>
        <taxon>Peptostreptococcales</taxon>
        <taxon>Peptostreptococcaceae</taxon>
        <taxon>Paraclostridium</taxon>
    </lineage>
</organism>
<dbReference type="InterPro" id="IPR011006">
    <property type="entry name" value="CheY-like_superfamily"/>
</dbReference>
<evidence type="ECO:0000256" key="6">
    <source>
        <dbReference type="PROSITE-ProRule" id="PRU00169"/>
    </source>
</evidence>
<evidence type="ECO:0000256" key="2">
    <source>
        <dbReference type="ARBA" id="ARBA00023015"/>
    </source>
</evidence>
<evidence type="ECO:0000256" key="3">
    <source>
        <dbReference type="ARBA" id="ARBA00023125"/>
    </source>
</evidence>
<evidence type="ECO:0000256" key="4">
    <source>
        <dbReference type="ARBA" id="ARBA00023163"/>
    </source>
</evidence>
<dbReference type="GO" id="GO:0032993">
    <property type="term" value="C:protein-DNA complex"/>
    <property type="evidence" value="ECO:0007669"/>
    <property type="project" value="TreeGrafter"/>
</dbReference>
<accession>A0A0M3DJ78</accession>
<dbReference type="CDD" id="cd17574">
    <property type="entry name" value="REC_OmpR"/>
    <property type="match status" value="1"/>
</dbReference>
<feature type="domain" description="Response regulatory" evidence="8">
    <location>
        <begin position="3"/>
        <end position="116"/>
    </location>
</feature>
<feature type="DNA-binding region" description="OmpR/PhoB-type" evidence="7">
    <location>
        <begin position="125"/>
        <end position="226"/>
    </location>
</feature>
<dbReference type="InterPro" id="IPR001789">
    <property type="entry name" value="Sig_transdc_resp-reg_receiver"/>
</dbReference>
<dbReference type="InterPro" id="IPR001867">
    <property type="entry name" value="OmpR/PhoB-type_DNA-bd"/>
</dbReference>
<dbReference type="Pfam" id="PF00486">
    <property type="entry name" value="Trans_reg_C"/>
    <property type="match status" value="1"/>
</dbReference>
<evidence type="ECO:0000259" key="9">
    <source>
        <dbReference type="PROSITE" id="PS51755"/>
    </source>
</evidence>
<name>A0A0M3DJ78_9FIRM</name>
<evidence type="ECO:0000313" key="11">
    <source>
        <dbReference type="Proteomes" id="UP000034407"/>
    </source>
</evidence>
<sequence length="231" mass="26452">MDNILFVEDDVSLGYALEFSLTDEGYNITRACTIDEAKSCFNKEEFNLILLDVNLPDGSGYDFCKYVREKSSIPIIFLTALDDEVNIVMGLEIGANDYLAKPFGVRELVARIKVQLRSNKIKELKNILISNEITVNMSTANVYKNDELLNITALEYKLLILFMKNPLKNLERHDILGSITGSSDDVFFDENTLSVYIKRLREKIEDDPKNPNYIITKRGLGYKWDIEVRSE</sequence>
<evidence type="ECO:0000256" key="5">
    <source>
        <dbReference type="ARBA" id="ARBA00024867"/>
    </source>
</evidence>
<keyword evidence="11" id="KW-1185">Reference proteome</keyword>
<dbReference type="Gene3D" id="6.10.250.690">
    <property type="match status" value="1"/>
</dbReference>
<feature type="modified residue" description="4-aspartylphosphate" evidence="6">
    <location>
        <position position="52"/>
    </location>
</feature>
<dbReference type="Gene3D" id="3.40.50.2300">
    <property type="match status" value="1"/>
</dbReference>
<comment type="caution">
    <text evidence="10">The sequence shown here is derived from an EMBL/GenBank/DDBJ whole genome shotgun (WGS) entry which is preliminary data.</text>
</comment>
<dbReference type="PROSITE" id="PS51755">
    <property type="entry name" value="OMPR_PHOB"/>
    <property type="match status" value="1"/>
</dbReference>
<dbReference type="InterPro" id="IPR016032">
    <property type="entry name" value="Sig_transdc_resp-reg_C-effctor"/>
</dbReference>
<dbReference type="InterPro" id="IPR039420">
    <property type="entry name" value="WalR-like"/>
</dbReference>
<keyword evidence="2" id="KW-0805">Transcription regulation</keyword>
<dbReference type="GO" id="GO:0000156">
    <property type="term" value="F:phosphorelay response regulator activity"/>
    <property type="evidence" value="ECO:0007669"/>
    <property type="project" value="TreeGrafter"/>
</dbReference>
<comment type="function">
    <text evidence="5">May play the central regulatory role in sporulation. It may be an element of the effector pathway responsible for the activation of sporulation genes in response to nutritional stress. Spo0A may act in concert with spo0H (a sigma factor) to control the expression of some genes that are critical to the sporulation process.</text>
</comment>
<dbReference type="SUPFAM" id="SSF52172">
    <property type="entry name" value="CheY-like"/>
    <property type="match status" value="1"/>
</dbReference>
<dbReference type="OrthoDB" id="9803564at2"/>
<dbReference type="GO" id="GO:0006355">
    <property type="term" value="P:regulation of DNA-templated transcription"/>
    <property type="evidence" value="ECO:0007669"/>
    <property type="project" value="InterPro"/>
</dbReference>
<keyword evidence="6" id="KW-0597">Phosphoprotein</keyword>